<name>A0A438GHT5_VITVI</name>
<proteinExistence type="predicted"/>
<evidence type="ECO:0000313" key="1">
    <source>
        <dbReference type="EMBL" id="RVW71770.1"/>
    </source>
</evidence>
<comment type="caution">
    <text evidence="1">The sequence shown here is derived from an EMBL/GenBank/DDBJ whole genome shotgun (WGS) entry which is preliminary data.</text>
</comment>
<dbReference type="Proteomes" id="UP000288805">
    <property type="component" value="Unassembled WGS sequence"/>
</dbReference>
<gene>
    <name evidence="1" type="ORF">CK203_055215</name>
</gene>
<protein>
    <recommendedName>
        <fullName evidence="3">DUF4283 domain-containing protein</fullName>
    </recommendedName>
</protein>
<dbReference type="AlphaFoldDB" id="A0A438GHT5"/>
<evidence type="ECO:0000313" key="2">
    <source>
        <dbReference type="Proteomes" id="UP000288805"/>
    </source>
</evidence>
<accession>A0A438GHT5</accession>
<reference evidence="1 2" key="1">
    <citation type="journal article" date="2018" name="PLoS Genet.">
        <title>Population sequencing reveals clonal diversity and ancestral inbreeding in the grapevine cultivar Chardonnay.</title>
        <authorList>
            <person name="Roach M.J."/>
            <person name="Johnson D.L."/>
            <person name="Bohlmann J."/>
            <person name="van Vuuren H.J."/>
            <person name="Jones S.J."/>
            <person name="Pretorius I.S."/>
            <person name="Schmidt S.A."/>
            <person name="Borneman A.R."/>
        </authorList>
    </citation>
    <scope>NUCLEOTIDE SEQUENCE [LARGE SCALE GENOMIC DNA]</scope>
    <source>
        <strain evidence="2">cv. Chardonnay</strain>
        <tissue evidence="1">Leaf</tissue>
    </source>
</reference>
<organism evidence="1 2">
    <name type="scientific">Vitis vinifera</name>
    <name type="common">Grape</name>
    <dbReference type="NCBI Taxonomy" id="29760"/>
    <lineage>
        <taxon>Eukaryota</taxon>
        <taxon>Viridiplantae</taxon>
        <taxon>Streptophyta</taxon>
        <taxon>Embryophyta</taxon>
        <taxon>Tracheophyta</taxon>
        <taxon>Spermatophyta</taxon>
        <taxon>Magnoliopsida</taxon>
        <taxon>eudicotyledons</taxon>
        <taxon>Gunneridae</taxon>
        <taxon>Pentapetalae</taxon>
        <taxon>rosids</taxon>
        <taxon>Vitales</taxon>
        <taxon>Vitaceae</taxon>
        <taxon>Viteae</taxon>
        <taxon>Vitis</taxon>
    </lineage>
</organism>
<sequence length="471" mass="52712">MTISLTSFFHTLPQAGRWEDSDGLEFWNPRSGCLEEGELRNQAWVRILGLPISLWGRKGDLSPLPVVGGLAVAKAEYENCSGSTDRPSGEVRVKLMHASAREWKRWKMRSSRRSSSQRMELEAGERGRLSPQCATRSLSLLRCERRRLKEAAGGFSPHIDRPCTSGRSLKGGYQEDKLVSIPNADGQDENGNGGWNLVKVNWLDIRQGIWSGGQFSLNPRKFLVTPSWLDQFSRVLQKRLPRPTSDHFPVLLEGGGLKKRALPFQRLECNKDAALQQVELWDLVKRERSLTEEETVCKKEANEDMLSGCPWKKPIGDGGLQLKQISQQEAELLELPFSESEVLAALMDMNGDKAQDRMDSLWLFGKAVEISAGMDVELYIYNQVFSLGEWSTSWVLSKFQGLHQGDPLSPYLFVMGMEVLSALIRRAVEGGFMSGCSIRRAASGLRINLAKSEILPVGEIEEVDEMAVELG</sequence>
<dbReference type="EMBL" id="QGNW01000430">
    <property type="protein sequence ID" value="RVW71770.1"/>
    <property type="molecule type" value="Genomic_DNA"/>
</dbReference>
<evidence type="ECO:0008006" key="3">
    <source>
        <dbReference type="Google" id="ProtNLM"/>
    </source>
</evidence>